<gene>
    <name evidence="2" type="ORF">N7460_009447</name>
</gene>
<evidence type="ECO:0000313" key="2">
    <source>
        <dbReference type="EMBL" id="KAJ6035272.1"/>
    </source>
</evidence>
<keyword evidence="3" id="KW-1185">Reference proteome</keyword>
<dbReference type="EMBL" id="JAQJZL010000010">
    <property type="protein sequence ID" value="KAJ6035272.1"/>
    <property type="molecule type" value="Genomic_DNA"/>
</dbReference>
<proteinExistence type="predicted"/>
<comment type="caution">
    <text evidence="2">The sequence shown here is derived from an EMBL/GenBank/DDBJ whole genome shotgun (WGS) entry which is preliminary data.</text>
</comment>
<protein>
    <recommendedName>
        <fullName evidence="4">Fungal N-terminal domain-containing protein</fullName>
    </recommendedName>
</protein>
<reference evidence="2" key="1">
    <citation type="journal article" date="2023" name="IMA Fungus">
        <title>Comparative genomic study of the Penicillium genus elucidates a diverse pangenome and 15 lateral gene transfer events.</title>
        <authorList>
            <person name="Petersen C."/>
            <person name="Sorensen T."/>
            <person name="Nielsen M.R."/>
            <person name="Sondergaard T.E."/>
            <person name="Sorensen J.L."/>
            <person name="Fitzpatrick D.A."/>
            <person name="Frisvad J.C."/>
            <person name="Nielsen K.L."/>
        </authorList>
    </citation>
    <scope>NUCLEOTIDE SEQUENCE</scope>
    <source>
        <strain evidence="2">IBT 15450</strain>
    </source>
</reference>
<feature type="coiled-coil region" evidence="1">
    <location>
        <begin position="37"/>
        <end position="103"/>
    </location>
</feature>
<keyword evidence="1" id="KW-0175">Coiled coil</keyword>
<reference evidence="2" key="2">
    <citation type="submission" date="2023-01" db="EMBL/GenBank/DDBJ databases">
        <authorList>
            <person name="Petersen C."/>
        </authorList>
    </citation>
    <scope>NUCLEOTIDE SEQUENCE</scope>
    <source>
        <strain evidence="2">IBT 15450</strain>
    </source>
</reference>
<sequence length="390" mass="42644">MDGLSAGASVIAILQAIGAIPSIIDTLRALIHIGDEIKALTNELTTLQALQDHLKSQVDLLSGTDPRLRVSEPKMLQSARTTLAELVHELQKLVARYNNKKRRRIRFVWDRNKIAQMTERARAARQTLMMAMQDLSLALMNTHGKVLLDIHTFTTSMPGIMDAGVQRLEGLITTSRILTPASAMPVSDTRVITNVASPGPSPFPQYPEDPFFELLTFGRLLTDIDADPSDPHPSTISMQASVYSSSACPQSCSCRCHFSSALHTPSWLQPVLGSVLLSYSCIPLLGAGPCNQANCVRAASRAELTYYFPVRVLKRALCLSIEVGGSFGYGAGLHFSVPRVFSSHDEAWETVNFGGPKDLKRVLAMRPGSYSPLDVNEAGMSLLMVRLRQI</sequence>
<organism evidence="2 3">
    <name type="scientific">Penicillium canescens</name>
    <dbReference type="NCBI Taxonomy" id="5083"/>
    <lineage>
        <taxon>Eukaryota</taxon>
        <taxon>Fungi</taxon>
        <taxon>Dikarya</taxon>
        <taxon>Ascomycota</taxon>
        <taxon>Pezizomycotina</taxon>
        <taxon>Eurotiomycetes</taxon>
        <taxon>Eurotiomycetidae</taxon>
        <taxon>Eurotiales</taxon>
        <taxon>Aspergillaceae</taxon>
        <taxon>Penicillium</taxon>
    </lineage>
</organism>
<dbReference type="AlphaFoldDB" id="A0AAD6N765"/>
<evidence type="ECO:0000256" key="1">
    <source>
        <dbReference type="SAM" id="Coils"/>
    </source>
</evidence>
<dbReference type="Proteomes" id="UP001219568">
    <property type="component" value="Unassembled WGS sequence"/>
</dbReference>
<evidence type="ECO:0008006" key="4">
    <source>
        <dbReference type="Google" id="ProtNLM"/>
    </source>
</evidence>
<accession>A0AAD6N765</accession>
<name>A0AAD6N765_PENCN</name>
<evidence type="ECO:0000313" key="3">
    <source>
        <dbReference type="Proteomes" id="UP001219568"/>
    </source>
</evidence>